<feature type="region of interest" description="Disordered" evidence="4">
    <location>
        <begin position="167"/>
        <end position="209"/>
    </location>
</feature>
<evidence type="ECO:0000256" key="1">
    <source>
        <dbReference type="ARBA" id="ARBA00023016"/>
    </source>
</evidence>
<evidence type="ECO:0000256" key="4">
    <source>
        <dbReference type="SAM" id="MobiDB-lite"/>
    </source>
</evidence>
<dbReference type="GO" id="GO:0051082">
    <property type="term" value="F:unfolded protein binding"/>
    <property type="evidence" value="ECO:0007669"/>
    <property type="project" value="TreeGrafter"/>
</dbReference>
<evidence type="ECO:0000256" key="2">
    <source>
        <dbReference type="PROSITE-ProRule" id="PRU00285"/>
    </source>
</evidence>
<keyword evidence="7" id="KW-1185">Reference proteome</keyword>
<dbReference type="InterPro" id="IPR008978">
    <property type="entry name" value="HSP20-like_chaperone"/>
</dbReference>
<name>A0AAV8Y315_9CUCU</name>
<dbReference type="Pfam" id="PF00011">
    <property type="entry name" value="HSP20"/>
    <property type="match status" value="1"/>
</dbReference>
<dbReference type="InterPro" id="IPR002068">
    <property type="entry name" value="A-crystallin/Hsp20_dom"/>
</dbReference>
<dbReference type="GO" id="GO:0009408">
    <property type="term" value="P:response to heat"/>
    <property type="evidence" value="ECO:0007669"/>
    <property type="project" value="TreeGrafter"/>
</dbReference>
<evidence type="ECO:0000256" key="3">
    <source>
        <dbReference type="RuleBase" id="RU003616"/>
    </source>
</evidence>
<dbReference type="GO" id="GO:0042026">
    <property type="term" value="P:protein refolding"/>
    <property type="evidence" value="ECO:0007669"/>
    <property type="project" value="TreeGrafter"/>
</dbReference>
<gene>
    <name evidence="6" type="ORF">NQ318_002753</name>
</gene>
<dbReference type="GO" id="GO:0005737">
    <property type="term" value="C:cytoplasm"/>
    <property type="evidence" value="ECO:0007669"/>
    <property type="project" value="TreeGrafter"/>
</dbReference>
<dbReference type="PROSITE" id="PS01031">
    <property type="entry name" value="SHSP"/>
    <property type="match status" value="1"/>
</dbReference>
<dbReference type="PRINTS" id="PR00299">
    <property type="entry name" value="ACRYSTALLIN"/>
</dbReference>
<evidence type="ECO:0000313" key="6">
    <source>
        <dbReference type="EMBL" id="KAJ8945296.1"/>
    </source>
</evidence>
<feature type="domain" description="SHSP" evidence="5">
    <location>
        <begin position="69"/>
        <end position="178"/>
    </location>
</feature>
<feature type="compositionally biased region" description="Polar residues" evidence="4">
    <location>
        <begin position="200"/>
        <end position="209"/>
    </location>
</feature>
<dbReference type="AlphaFoldDB" id="A0AAV8Y315"/>
<dbReference type="PANTHER" id="PTHR45640:SF13">
    <property type="entry name" value="HEAT SHOCK PROTEIN 22-RELATED"/>
    <property type="match status" value="1"/>
</dbReference>
<evidence type="ECO:0000259" key="5">
    <source>
        <dbReference type="PROSITE" id="PS01031"/>
    </source>
</evidence>
<proteinExistence type="inferred from homology"/>
<reference evidence="6" key="1">
    <citation type="journal article" date="2023" name="Insect Mol. Biol.">
        <title>Genome sequencing provides insights into the evolution of gene families encoding plant cell wall-degrading enzymes in longhorned beetles.</title>
        <authorList>
            <person name="Shin N.R."/>
            <person name="Okamura Y."/>
            <person name="Kirsch R."/>
            <person name="Pauchet Y."/>
        </authorList>
    </citation>
    <scope>NUCLEOTIDE SEQUENCE</scope>
    <source>
        <strain evidence="6">AMC_N1</strain>
    </source>
</reference>
<dbReference type="InterPro" id="IPR001436">
    <property type="entry name" value="Alpha-crystallin/sHSP_animal"/>
</dbReference>
<evidence type="ECO:0000313" key="7">
    <source>
        <dbReference type="Proteomes" id="UP001162162"/>
    </source>
</evidence>
<keyword evidence="1" id="KW-0346">Stress response</keyword>
<sequence>MKEELPFLKSTSGVLAGNPLCDAERSFSNLRPSRIFDQHFGLALDPDALLEPLIFPSWLRSYAGYLRPWRTEASQAGSTVKYDKNQFEANLDVQQFKPEEISVKLTDDNTISIEGKHEEKQDEHGYISRHFIRRYVLPENIDTSRILSKLSSDGVLTISAPTLKSKQIEHREIPIQQTGEPARKIQHSEDSPKVTEEQPQKSSSGAKEL</sequence>
<dbReference type="Gene3D" id="2.60.40.790">
    <property type="match status" value="1"/>
</dbReference>
<dbReference type="GO" id="GO:0005634">
    <property type="term" value="C:nucleus"/>
    <property type="evidence" value="ECO:0007669"/>
    <property type="project" value="TreeGrafter"/>
</dbReference>
<dbReference type="Proteomes" id="UP001162162">
    <property type="component" value="Unassembled WGS sequence"/>
</dbReference>
<dbReference type="SUPFAM" id="SSF49764">
    <property type="entry name" value="HSP20-like chaperones"/>
    <property type="match status" value="1"/>
</dbReference>
<dbReference type="EMBL" id="JAPWTK010000221">
    <property type="protein sequence ID" value="KAJ8945296.1"/>
    <property type="molecule type" value="Genomic_DNA"/>
</dbReference>
<comment type="similarity">
    <text evidence="2 3">Belongs to the small heat shock protein (HSP20) family.</text>
</comment>
<organism evidence="6 7">
    <name type="scientific">Aromia moschata</name>
    <dbReference type="NCBI Taxonomy" id="1265417"/>
    <lineage>
        <taxon>Eukaryota</taxon>
        <taxon>Metazoa</taxon>
        <taxon>Ecdysozoa</taxon>
        <taxon>Arthropoda</taxon>
        <taxon>Hexapoda</taxon>
        <taxon>Insecta</taxon>
        <taxon>Pterygota</taxon>
        <taxon>Neoptera</taxon>
        <taxon>Endopterygota</taxon>
        <taxon>Coleoptera</taxon>
        <taxon>Polyphaga</taxon>
        <taxon>Cucujiformia</taxon>
        <taxon>Chrysomeloidea</taxon>
        <taxon>Cerambycidae</taxon>
        <taxon>Cerambycinae</taxon>
        <taxon>Callichromatini</taxon>
        <taxon>Aromia</taxon>
    </lineage>
</organism>
<protein>
    <recommendedName>
        <fullName evidence="5">SHSP domain-containing protein</fullName>
    </recommendedName>
</protein>
<accession>A0AAV8Y315</accession>
<feature type="compositionally biased region" description="Basic and acidic residues" evidence="4">
    <location>
        <begin position="181"/>
        <end position="199"/>
    </location>
</feature>
<comment type="caution">
    <text evidence="6">The sequence shown here is derived from an EMBL/GenBank/DDBJ whole genome shotgun (WGS) entry which is preliminary data.</text>
</comment>
<dbReference type="CDD" id="cd06526">
    <property type="entry name" value="metazoan_ACD"/>
    <property type="match status" value="1"/>
</dbReference>
<dbReference type="PANTHER" id="PTHR45640">
    <property type="entry name" value="HEAT SHOCK PROTEIN HSP-12.2-RELATED"/>
    <property type="match status" value="1"/>
</dbReference>